<proteinExistence type="predicted"/>
<dbReference type="EMBL" id="JAENRR010000056">
    <property type="protein sequence ID" value="MBK3519186.1"/>
    <property type="molecule type" value="Genomic_DNA"/>
</dbReference>
<protein>
    <recommendedName>
        <fullName evidence="3">Inositol monophosphatase</fullName>
    </recommendedName>
</protein>
<sequence length="284" mass="31623">MTLSPSELKDLCQCAINAATKAGRLIAHRSKEHFVVNKKTGGSSFASQVFTEVDIASERLIIETLQPTIDKYNLALLSEETTDDKSRFEKDYFWCIDPLDGTLPFIEQTTGYSVSIALVDRTGHPLIGVIYNPIDSTVYHAIDRIGAYKNGYKWILNEPTNELTLVCDRSFLKQEALENISNKLEIKNGIKPAIISHGGAAMNAVWVLENHPAIYFKYPKKENGGGSVWDFAASACIYNELGAYAQSFNGEALDLNRKDSTFMNHKGIFYASDAALINKFKHLL</sequence>
<reference evidence="1 2" key="1">
    <citation type="submission" date="2021-01" db="EMBL/GenBank/DDBJ databases">
        <title>Carboxyliciviraga sp.nov., isolated from coastal sediments.</title>
        <authorList>
            <person name="Lu D."/>
            <person name="Zhang T."/>
        </authorList>
    </citation>
    <scope>NUCLEOTIDE SEQUENCE [LARGE SCALE GENOMIC DNA]</scope>
    <source>
        <strain evidence="1 2">N1Y132</strain>
    </source>
</reference>
<dbReference type="PRINTS" id="PR00377">
    <property type="entry name" value="IMPHPHTASES"/>
</dbReference>
<dbReference type="SUPFAM" id="SSF56655">
    <property type="entry name" value="Carbohydrate phosphatase"/>
    <property type="match status" value="1"/>
</dbReference>
<dbReference type="InterPro" id="IPR000760">
    <property type="entry name" value="Inositol_monophosphatase-like"/>
</dbReference>
<name>A0ABS1HND3_9BACT</name>
<accession>A0ABS1HND3</accession>
<dbReference type="PANTHER" id="PTHR20854:SF4">
    <property type="entry name" value="INOSITOL-1-MONOPHOSPHATASE-RELATED"/>
    <property type="match status" value="1"/>
</dbReference>
<gene>
    <name evidence="1" type="ORF">JIV24_17690</name>
</gene>
<dbReference type="PANTHER" id="PTHR20854">
    <property type="entry name" value="INOSITOL MONOPHOSPHATASE"/>
    <property type="match status" value="1"/>
</dbReference>
<dbReference type="Pfam" id="PF00459">
    <property type="entry name" value="Inositol_P"/>
    <property type="match status" value="1"/>
</dbReference>
<comment type="caution">
    <text evidence="1">The sequence shown here is derived from an EMBL/GenBank/DDBJ whole genome shotgun (WGS) entry which is preliminary data.</text>
</comment>
<evidence type="ECO:0000313" key="1">
    <source>
        <dbReference type="EMBL" id="MBK3519186.1"/>
    </source>
</evidence>
<dbReference type="RefSeq" id="WP_200466406.1">
    <property type="nucleotide sequence ID" value="NZ_JAENRR010000056.1"/>
</dbReference>
<evidence type="ECO:0008006" key="3">
    <source>
        <dbReference type="Google" id="ProtNLM"/>
    </source>
</evidence>
<dbReference type="Gene3D" id="3.30.540.10">
    <property type="entry name" value="Fructose-1,6-Bisphosphatase, subunit A, domain 1"/>
    <property type="match status" value="1"/>
</dbReference>
<evidence type="ECO:0000313" key="2">
    <source>
        <dbReference type="Proteomes" id="UP000605676"/>
    </source>
</evidence>
<keyword evidence="2" id="KW-1185">Reference proteome</keyword>
<dbReference type="Proteomes" id="UP000605676">
    <property type="component" value="Unassembled WGS sequence"/>
</dbReference>
<dbReference type="Gene3D" id="3.40.190.80">
    <property type="match status" value="1"/>
</dbReference>
<organism evidence="1 2">
    <name type="scientific">Carboxylicivirga marina</name>
    <dbReference type="NCBI Taxonomy" id="2800988"/>
    <lineage>
        <taxon>Bacteria</taxon>
        <taxon>Pseudomonadati</taxon>
        <taxon>Bacteroidota</taxon>
        <taxon>Bacteroidia</taxon>
        <taxon>Marinilabiliales</taxon>
        <taxon>Marinilabiliaceae</taxon>
        <taxon>Carboxylicivirga</taxon>
    </lineage>
</organism>